<evidence type="ECO:0000256" key="2">
    <source>
        <dbReference type="ARBA" id="ARBA00004906"/>
    </source>
</evidence>
<protein>
    <submittedName>
        <fullName evidence="17">Pex12 amino terminal region-domain-containing protein</fullName>
    </submittedName>
</protein>
<dbReference type="Proteomes" id="UP001182556">
    <property type="component" value="Unassembled WGS sequence"/>
</dbReference>
<feature type="compositionally biased region" description="Basic and acidic residues" evidence="15">
    <location>
        <begin position="361"/>
        <end position="376"/>
    </location>
</feature>
<dbReference type="EMBL" id="JAODAN010000005">
    <property type="protein sequence ID" value="KAK1924241.1"/>
    <property type="molecule type" value="Genomic_DNA"/>
</dbReference>
<keyword evidence="11" id="KW-0653">Protein transport</keyword>
<evidence type="ECO:0000256" key="4">
    <source>
        <dbReference type="ARBA" id="ARBA00022448"/>
    </source>
</evidence>
<evidence type="ECO:0000256" key="5">
    <source>
        <dbReference type="ARBA" id="ARBA00022679"/>
    </source>
</evidence>
<comment type="caution">
    <text evidence="17">The sequence shown here is derived from an EMBL/GenBank/DDBJ whole genome shotgun (WGS) entry which is preliminary data.</text>
</comment>
<dbReference type="InterPro" id="IPR006845">
    <property type="entry name" value="Pex_N"/>
</dbReference>
<dbReference type="PANTHER" id="PTHR23350:SF4">
    <property type="entry name" value="PEROXISOME BIOGENESIS FACTOR 2"/>
    <property type="match status" value="1"/>
</dbReference>
<feature type="domain" description="Pex N-terminal" evidence="16">
    <location>
        <begin position="35"/>
        <end position="232"/>
    </location>
</feature>
<evidence type="ECO:0000313" key="17">
    <source>
        <dbReference type="EMBL" id="KAK1924241.1"/>
    </source>
</evidence>
<dbReference type="GO" id="GO:0016567">
    <property type="term" value="P:protein ubiquitination"/>
    <property type="evidence" value="ECO:0007669"/>
    <property type="project" value="UniProtKB-ARBA"/>
</dbReference>
<keyword evidence="5" id="KW-0808">Transferase</keyword>
<dbReference type="PANTHER" id="PTHR23350">
    <property type="entry name" value="PEROXISOME ASSEMBLY PROTEIN 10"/>
    <property type="match status" value="1"/>
</dbReference>
<keyword evidence="8" id="KW-0863">Zinc-finger</keyword>
<evidence type="ECO:0000256" key="8">
    <source>
        <dbReference type="ARBA" id="ARBA00022771"/>
    </source>
</evidence>
<dbReference type="GO" id="GO:0005778">
    <property type="term" value="C:peroxisomal membrane"/>
    <property type="evidence" value="ECO:0007669"/>
    <property type="project" value="UniProtKB-SubCell"/>
</dbReference>
<keyword evidence="6" id="KW-0812">Transmembrane</keyword>
<evidence type="ECO:0000313" key="18">
    <source>
        <dbReference type="Proteomes" id="UP001182556"/>
    </source>
</evidence>
<evidence type="ECO:0000256" key="15">
    <source>
        <dbReference type="SAM" id="MobiDB-lite"/>
    </source>
</evidence>
<gene>
    <name evidence="17" type="ORF">DB88DRAFT_546284</name>
</gene>
<dbReference type="AlphaFoldDB" id="A0AAD9CY55"/>
<dbReference type="GO" id="GO:0008270">
    <property type="term" value="F:zinc ion binding"/>
    <property type="evidence" value="ECO:0007669"/>
    <property type="project" value="UniProtKB-KW"/>
</dbReference>
<accession>A0AAD9CY55</accession>
<comment type="subcellular location">
    <subcellularLocation>
        <location evidence="1">Peroxisome membrane</location>
        <topology evidence="1">Multi-pass membrane protein</topology>
    </subcellularLocation>
</comment>
<evidence type="ECO:0000259" key="16">
    <source>
        <dbReference type="Pfam" id="PF04757"/>
    </source>
</evidence>
<keyword evidence="13" id="KW-0472">Membrane</keyword>
<comment type="pathway">
    <text evidence="2">Protein modification; protein ubiquitination.</text>
</comment>
<comment type="similarity">
    <text evidence="3">Belongs to the pex2/pex10/pex12 family.</text>
</comment>
<evidence type="ECO:0000256" key="1">
    <source>
        <dbReference type="ARBA" id="ARBA00004585"/>
    </source>
</evidence>
<reference evidence="17" key="1">
    <citation type="submission" date="2023-02" db="EMBL/GenBank/DDBJ databases">
        <title>Identification and recombinant expression of a fungal hydrolase from Papiliotrema laurentii that hydrolyzes apple cutin and clears colloidal polyester polyurethane.</title>
        <authorList>
            <consortium name="DOE Joint Genome Institute"/>
            <person name="Roman V.A."/>
            <person name="Bojanowski C."/>
            <person name="Crable B.R."/>
            <person name="Wagner D.N."/>
            <person name="Hung C.S."/>
            <person name="Nadeau L.J."/>
            <person name="Schratz L."/>
            <person name="Haridas S."/>
            <person name="Pangilinan J."/>
            <person name="Lipzen A."/>
            <person name="Na H."/>
            <person name="Yan M."/>
            <person name="Ng V."/>
            <person name="Grigoriev I.V."/>
            <person name="Spatafora J.W."/>
            <person name="Barlow D."/>
            <person name="Biffinger J."/>
            <person name="Kelley-Loughnane N."/>
            <person name="Varaljay V.A."/>
            <person name="Crookes-Goodson W.J."/>
        </authorList>
    </citation>
    <scope>NUCLEOTIDE SEQUENCE</scope>
    <source>
        <strain evidence="17">5307AH</strain>
    </source>
</reference>
<evidence type="ECO:0000256" key="11">
    <source>
        <dbReference type="ARBA" id="ARBA00022927"/>
    </source>
</evidence>
<keyword evidence="18" id="KW-1185">Reference proteome</keyword>
<organism evidence="17 18">
    <name type="scientific">Papiliotrema laurentii</name>
    <name type="common">Cryptococcus laurentii</name>
    <dbReference type="NCBI Taxonomy" id="5418"/>
    <lineage>
        <taxon>Eukaryota</taxon>
        <taxon>Fungi</taxon>
        <taxon>Dikarya</taxon>
        <taxon>Basidiomycota</taxon>
        <taxon>Agaricomycotina</taxon>
        <taxon>Tremellomycetes</taxon>
        <taxon>Tremellales</taxon>
        <taxon>Rhynchogastremaceae</taxon>
        <taxon>Papiliotrema</taxon>
    </lineage>
</organism>
<keyword evidence="7" id="KW-0479">Metal-binding</keyword>
<evidence type="ECO:0000256" key="3">
    <source>
        <dbReference type="ARBA" id="ARBA00008704"/>
    </source>
</evidence>
<keyword evidence="14" id="KW-0576">Peroxisome</keyword>
<evidence type="ECO:0000256" key="9">
    <source>
        <dbReference type="ARBA" id="ARBA00022786"/>
    </source>
</evidence>
<dbReference type="GO" id="GO:0016562">
    <property type="term" value="P:protein import into peroxisome matrix, receptor recycling"/>
    <property type="evidence" value="ECO:0007669"/>
    <property type="project" value="UniProtKB-ARBA"/>
</dbReference>
<dbReference type="Pfam" id="PF04757">
    <property type="entry name" value="Pex2_Pex12"/>
    <property type="match status" value="1"/>
</dbReference>
<evidence type="ECO:0000256" key="13">
    <source>
        <dbReference type="ARBA" id="ARBA00023136"/>
    </source>
</evidence>
<evidence type="ECO:0000256" key="7">
    <source>
        <dbReference type="ARBA" id="ARBA00022723"/>
    </source>
</evidence>
<evidence type="ECO:0000256" key="12">
    <source>
        <dbReference type="ARBA" id="ARBA00022989"/>
    </source>
</evidence>
<proteinExistence type="inferred from homology"/>
<dbReference type="InterPro" id="IPR025654">
    <property type="entry name" value="PEX2/10"/>
</dbReference>
<dbReference type="GO" id="GO:0016740">
    <property type="term" value="F:transferase activity"/>
    <property type="evidence" value="ECO:0007669"/>
    <property type="project" value="UniProtKB-KW"/>
</dbReference>
<sequence length="436" mass="48219">MSLIEQSGDPGPSSMANRAVGIPAKVSQIDSDDLDEALVEMIGERVQRSLGNFGVGTALDWKPEVSLLLKLVIFRWGVYDPLRLSSPGASLQNLRLTGSGNSRPSRNRLLLYLLLHPPIFPSYILTRLRSYGLSKQWPDLPARDWRRRAWKAIITMESFAKMWELAGWAAFLVDARYPSLLMRILKLRLVPTSPHLTRLISYEFSNRQLVWSAFTEFLMFAVPLAPTLPAFLNPKRHLTALQTLLTRPKTVDYTSIPTLASRTFSLNEKPSRDSHSGPFADLPLTSCPICHQRRQTTPKPIGDSASAAEISLPPVEVSGGEDEEKIFVPAETDCWGGCRWCYYCIAGELARHAEDQAAEADQAREKVQGRKTETKGQEAGQVPQGERVKWACLRCGGGVTRAWRVGSESRPEEEGDMSDGVSGLSTGSIGSSVVVI</sequence>
<keyword evidence="4" id="KW-0813">Transport</keyword>
<evidence type="ECO:0000256" key="10">
    <source>
        <dbReference type="ARBA" id="ARBA00022833"/>
    </source>
</evidence>
<keyword evidence="9" id="KW-0833">Ubl conjugation pathway</keyword>
<keyword evidence="12" id="KW-1133">Transmembrane helix</keyword>
<evidence type="ECO:0000256" key="6">
    <source>
        <dbReference type="ARBA" id="ARBA00022692"/>
    </source>
</evidence>
<keyword evidence="10" id="KW-0862">Zinc</keyword>
<evidence type="ECO:0000256" key="14">
    <source>
        <dbReference type="ARBA" id="ARBA00023140"/>
    </source>
</evidence>
<name>A0AAD9CY55_PAPLA</name>
<feature type="region of interest" description="Disordered" evidence="15">
    <location>
        <begin position="361"/>
        <end position="382"/>
    </location>
</feature>